<evidence type="ECO:0000256" key="1">
    <source>
        <dbReference type="SAM" id="MobiDB-lite"/>
    </source>
</evidence>
<proteinExistence type="predicted"/>
<organism evidence="2 3">
    <name type="scientific">Sphenostylis stenocarpa</name>
    <dbReference type="NCBI Taxonomy" id="92480"/>
    <lineage>
        <taxon>Eukaryota</taxon>
        <taxon>Viridiplantae</taxon>
        <taxon>Streptophyta</taxon>
        <taxon>Embryophyta</taxon>
        <taxon>Tracheophyta</taxon>
        <taxon>Spermatophyta</taxon>
        <taxon>Magnoliopsida</taxon>
        <taxon>eudicotyledons</taxon>
        <taxon>Gunneridae</taxon>
        <taxon>Pentapetalae</taxon>
        <taxon>rosids</taxon>
        <taxon>fabids</taxon>
        <taxon>Fabales</taxon>
        <taxon>Fabaceae</taxon>
        <taxon>Papilionoideae</taxon>
        <taxon>50 kb inversion clade</taxon>
        <taxon>NPAAA clade</taxon>
        <taxon>indigoferoid/millettioid clade</taxon>
        <taxon>Phaseoleae</taxon>
        <taxon>Sphenostylis</taxon>
    </lineage>
</organism>
<feature type="region of interest" description="Disordered" evidence="1">
    <location>
        <begin position="45"/>
        <end position="98"/>
    </location>
</feature>
<name>A0AA86SX66_9FABA</name>
<feature type="compositionally biased region" description="Polar residues" evidence="1">
    <location>
        <begin position="51"/>
        <end position="66"/>
    </location>
</feature>
<dbReference type="Proteomes" id="UP001189624">
    <property type="component" value="Chromosome 9"/>
</dbReference>
<evidence type="ECO:0000313" key="2">
    <source>
        <dbReference type="EMBL" id="CAJ1974547.1"/>
    </source>
</evidence>
<sequence length="98" mass="10826">MDRSSHLFNSWHIEHLKGSCKGVLHSGGKTANFGIYEAHCLNDVVPRRNPHQTSGGQNDASYNSSPRECYTPIPSFSIHHTETPNRNDVVPATTVSKP</sequence>
<protein>
    <submittedName>
        <fullName evidence="2">Uncharacterized protein</fullName>
    </submittedName>
</protein>
<reference evidence="2" key="1">
    <citation type="submission" date="2023-10" db="EMBL/GenBank/DDBJ databases">
        <authorList>
            <person name="Domelevo Entfellner J.-B."/>
        </authorList>
    </citation>
    <scope>NUCLEOTIDE SEQUENCE</scope>
</reference>
<accession>A0AA86SX66</accession>
<dbReference type="Gramene" id="rna-AYBTSS11_LOCUS26627">
    <property type="protein sequence ID" value="CAJ1974547.1"/>
    <property type="gene ID" value="gene-AYBTSS11_LOCUS26627"/>
</dbReference>
<dbReference type="EMBL" id="OY731406">
    <property type="protein sequence ID" value="CAJ1974547.1"/>
    <property type="molecule type" value="Genomic_DNA"/>
</dbReference>
<dbReference type="AlphaFoldDB" id="A0AA86SX66"/>
<keyword evidence="3" id="KW-1185">Reference proteome</keyword>
<gene>
    <name evidence="2" type="ORF">AYBTSS11_LOCUS26627</name>
</gene>
<evidence type="ECO:0000313" key="3">
    <source>
        <dbReference type="Proteomes" id="UP001189624"/>
    </source>
</evidence>